<protein>
    <submittedName>
        <fullName evidence="1">Uncharacterized protein</fullName>
    </submittedName>
</protein>
<name>A0A1Y1HRB8_KLENI</name>
<dbReference type="Proteomes" id="UP000054558">
    <property type="component" value="Unassembled WGS sequence"/>
</dbReference>
<evidence type="ECO:0000313" key="1">
    <source>
        <dbReference type="EMBL" id="GAQ81184.1"/>
    </source>
</evidence>
<keyword evidence="2" id="KW-1185">Reference proteome</keyword>
<organism evidence="1 2">
    <name type="scientific">Klebsormidium nitens</name>
    <name type="common">Green alga</name>
    <name type="synonym">Ulothrix nitens</name>
    <dbReference type="NCBI Taxonomy" id="105231"/>
    <lineage>
        <taxon>Eukaryota</taxon>
        <taxon>Viridiplantae</taxon>
        <taxon>Streptophyta</taxon>
        <taxon>Klebsormidiophyceae</taxon>
        <taxon>Klebsormidiales</taxon>
        <taxon>Klebsormidiaceae</taxon>
        <taxon>Klebsormidium</taxon>
    </lineage>
</organism>
<accession>A0A1Y1HRB8</accession>
<evidence type="ECO:0000313" key="2">
    <source>
        <dbReference type="Proteomes" id="UP000054558"/>
    </source>
</evidence>
<dbReference type="AlphaFoldDB" id="A0A1Y1HRB8"/>
<sequence length="103" mass="11276">MRSPKKRRLSRLRFRHATLCLTTANQEPGEAAHASVDKERFVDRKNGPFSVELPRQQAVNFGGSLEVGLKPAGHCVFFSIVEAGALVALALRQLSQTQMPSGC</sequence>
<proteinExistence type="predicted"/>
<gene>
    <name evidence="1" type="ORF">KFL_000730210</name>
</gene>
<dbReference type="EMBL" id="DF237022">
    <property type="protein sequence ID" value="GAQ81184.1"/>
    <property type="molecule type" value="Genomic_DNA"/>
</dbReference>
<reference evidence="1 2" key="1">
    <citation type="journal article" date="2014" name="Nat. Commun.">
        <title>Klebsormidium flaccidum genome reveals primary factors for plant terrestrial adaptation.</title>
        <authorList>
            <person name="Hori K."/>
            <person name="Maruyama F."/>
            <person name="Fujisawa T."/>
            <person name="Togashi T."/>
            <person name="Yamamoto N."/>
            <person name="Seo M."/>
            <person name="Sato S."/>
            <person name="Yamada T."/>
            <person name="Mori H."/>
            <person name="Tajima N."/>
            <person name="Moriyama T."/>
            <person name="Ikeuchi M."/>
            <person name="Watanabe M."/>
            <person name="Wada H."/>
            <person name="Kobayashi K."/>
            <person name="Saito M."/>
            <person name="Masuda T."/>
            <person name="Sasaki-Sekimoto Y."/>
            <person name="Mashiguchi K."/>
            <person name="Awai K."/>
            <person name="Shimojima M."/>
            <person name="Masuda S."/>
            <person name="Iwai M."/>
            <person name="Nobusawa T."/>
            <person name="Narise T."/>
            <person name="Kondo S."/>
            <person name="Saito H."/>
            <person name="Sato R."/>
            <person name="Murakawa M."/>
            <person name="Ihara Y."/>
            <person name="Oshima-Yamada Y."/>
            <person name="Ohtaka K."/>
            <person name="Satoh M."/>
            <person name="Sonobe K."/>
            <person name="Ishii M."/>
            <person name="Ohtani R."/>
            <person name="Kanamori-Sato M."/>
            <person name="Honoki R."/>
            <person name="Miyazaki D."/>
            <person name="Mochizuki H."/>
            <person name="Umetsu J."/>
            <person name="Higashi K."/>
            <person name="Shibata D."/>
            <person name="Kamiya Y."/>
            <person name="Sato N."/>
            <person name="Nakamura Y."/>
            <person name="Tabata S."/>
            <person name="Ida S."/>
            <person name="Kurokawa K."/>
            <person name="Ohta H."/>
        </authorList>
    </citation>
    <scope>NUCLEOTIDE SEQUENCE [LARGE SCALE GENOMIC DNA]</scope>
    <source>
        <strain evidence="1 2">NIES-2285</strain>
    </source>
</reference>